<gene>
    <name evidence="2" type="ORF">FHR34_000943</name>
</gene>
<comment type="caution">
    <text evidence="2">The sequence shown here is derived from an EMBL/GenBank/DDBJ whole genome shotgun (WGS) entry which is preliminary data.</text>
</comment>
<dbReference type="Proteomes" id="UP000540506">
    <property type="component" value="Unassembled WGS sequence"/>
</dbReference>
<organism evidence="2 3">
    <name type="scientific">Kitasatospora kifunensis</name>
    <name type="common">Streptomyces kifunensis</name>
    <dbReference type="NCBI Taxonomy" id="58351"/>
    <lineage>
        <taxon>Bacteria</taxon>
        <taxon>Bacillati</taxon>
        <taxon>Actinomycetota</taxon>
        <taxon>Actinomycetes</taxon>
        <taxon>Kitasatosporales</taxon>
        <taxon>Streptomycetaceae</taxon>
        <taxon>Kitasatospora</taxon>
    </lineage>
</organism>
<proteinExistence type="predicted"/>
<evidence type="ECO:0000259" key="1">
    <source>
        <dbReference type="Pfam" id="PF12728"/>
    </source>
</evidence>
<dbReference type="Pfam" id="PF12728">
    <property type="entry name" value="HTH_17"/>
    <property type="match status" value="1"/>
</dbReference>
<dbReference type="AlphaFoldDB" id="A0A7W7QYF7"/>
<keyword evidence="3" id="KW-1185">Reference proteome</keyword>
<dbReference type="GO" id="GO:0003677">
    <property type="term" value="F:DNA binding"/>
    <property type="evidence" value="ECO:0007669"/>
    <property type="project" value="InterPro"/>
</dbReference>
<dbReference type="RefSeq" id="WP_184934204.1">
    <property type="nucleotide sequence ID" value="NZ_JACHJV010000001.1"/>
</dbReference>
<dbReference type="NCBIfam" id="TIGR01764">
    <property type="entry name" value="excise"/>
    <property type="match status" value="1"/>
</dbReference>
<protein>
    <submittedName>
        <fullName evidence="2">Excisionase family DNA binding protein</fullName>
    </submittedName>
</protein>
<sequence length="69" mass="7648">MAANEPPQKIEAYLTVAEAAAVMRVSKMTVYRVIHAGHLPSVRVGRSFKVSEQAVHKYLQESYVSVEST</sequence>
<dbReference type="InterPro" id="IPR041657">
    <property type="entry name" value="HTH_17"/>
</dbReference>
<accession>A0A7W7QYF7</accession>
<evidence type="ECO:0000313" key="2">
    <source>
        <dbReference type="EMBL" id="MBB4921950.1"/>
    </source>
</evidence>
<evidence type="ECO:0000313" key="3">
    <source>
        <dbReference type="Proteomes" id="UP000540506"/>
    </source>
</evidence>
<dbReference type="InterPro" id="IPR010093">
    <property type="entry name" value="SinI_DNA-bd"/>
</dbReference>
<reference evidence="2 3" key="1">
    <citation type="submission" date="2020-08" db="EMBL/GenBank/DDBJ databases">
        <title>Sequencing the genomes of 1000 actinobacteria strains.</title>
        <authorList>
            <person name="Klenk H.-P."/>
        </authorList>
    </citation>
    <scope>NUCLEOTIDE SEQUENCE [LARGE SCALE GENOMIC DNA]</scope>
    <source>
        <strain evidence="2 3">DSM 41654</strain>
    </source>
</reference>
<dbReference type="EMBL" id="JACHJV010000001">
    <property type="protein sequence ID" value="MBB4921950.1"/>
    <property type="molecule type" value="Genomic_DNA"/>
</dbReference>
<feature type="domain" description="Helix-turn-helix" evidence="1">
    <location>
        <begin position="13"/>
        <end position="61"/>
    </location>
</feature>
<name>A0A7W7QYF7_KITKI</name>